<organism evidence="1 2">
    <name type="scientific">Bugula neritina</name>
    <name type="common">Brown bryozoan</name>
    <name type="synonym">Sertularia neritina</name>
    <dbReference type="NCBI Taxonomy" id="10212"/>
    <lineage>
        <taxon>Eukaryota</taxon>
        <taxon>Metazoa</taxon>
        <taxon>Spiralia</taxon>
        <taxon>Lophotrochozoa</taxon>
        <taxon>Bryozoa</taxon>
        <taxon>Gymnolaemata</taxon>
        <taxon>Cheilostomatida</taxon>
        <taxon>Flustrina</taxon>
        <taxon>Buguloidea</taxon>
        <taxon>Bugulidae</taxon>
        <taxon>Bugula</taxon>
    </lineage>
</organism>
<dbReference type="EMBL" id="VXIV02000414">
    <property type="protein sequence ID" value="KAF6038446.1"/>
    <property type="molecule type" value="Genomic_DNA"/>
</dbReference>
<comment type="caution">
    <text evidence="1">The sequence shown here is derived from an EMBL/GenBank/DDBJ whole genome shotgun (WGS) entry which is preliminary data.</text>
</comment>
<gene>
    <name evidence="1" type="ORF">EB796_003247</name>
</gene>
<dbReference type="AlphaFoldDB" id="A0A7J7KLH8"/>
<evidence type="ECO:0000313" key="1">
    <source>
        <dbReference type="EMBL" id="KAF6038446.1"/>
    </source>
</evidence>
<evidence type="ECO:0000313" key="2">
    <source>
        <dbReference type="Proteomes" id="UP000593567"/>
    </source>
</evidence>
<dbReference type="Proteomes" id="UP000593567">
    <property type="component" value="Unassembled WGS sequence"/>
</dbReference>
<proteinExistence type="predicted"/>
<accession>A0A7J7KLH8</accession>
<sequence length="77" mass="8796">MANGLVEKFNGTLKSMLKNCVLKSQDSGIGSSMRLYLHIEKSTGINRLRPIRVTLWKNCAWTNVHPATTLDKRRHCR</sequence>
<keyword evidence="2" id="KW-1185">Reference proteome</keyword>
<protein>
    <submittedName>
        <fullName evidence="1">Uncharacterized protein</fullName>
    </submittedName>
</protein>
<name>A0A7J7KLH8_BUGNE</name>
<reference evidence="1" key="1">
    <citation type="submission" date="2020-06" db="EMBL/GenBank/DDBJ databases">
        <title>Draft genome of Bugula neritina, a colonial animal packing powerful symbionts and potential medicines.</title>
        <authorList>
            <person name="Rayko M."/>
        </authorList>
    </citation>
    <scope>NUCLEOTIDE SEQUENCE [LARGE SCALE GENOMIC DNA]</scope>
    <source>
        <strain evidence="1">Kwan_BN1</strain>
    </source>
</reference>